<protein>
    <submittedName>
        <fullName evidence="1">Uncharacterized protein</fullName>
    </submittedName>
</protein>
<dbReference type="InterPro" id="IPR055766">
    <property type="entry name" value="DUF7342"/>
</dbReference>
<organism evidence="1 2">
    <name type="scientific">Halorubrum cibi</name>
    <dbReference type="NCBI Taxonomy" id="413815"/>
    <lineage>
        <taxon>Archaea</taxon>
        <taxon>Methanobacteriati</taxon>
        <taxon>Methanobacteriota</taxon>
        <taxon>Stenosarchaea group</taxon>
        <taxon>Halobacteria</taxon>
        <taxon>Halobacteriales</taxon>
        <taxon>Haloferacaceae</taxon>
        <taxon>Halorubrum</taxon>
    </lineage>
</organism>
<dbReference type="SUPFAM" id="SSF46785">
    <property type="entry name" value="Winged helix' DNA-binding domain"/>
    <property type="match status" value="1"/>
</dbReference>
<dbReference type="Gene3D" id="1.10.10.10">
    <property type="entry name" value="Winged helix-like DNA-binding domain superfamily/Winged helix DNA-binding domain"/>
    <property type="match status" value="1"/>
</dbReference>
<dbReference type="Proteomes" id="UP000319712">
    <property type="component" value="Unassembled WGS sequence"/>
</dbReference>
<dbReference type="OrthoDB" id="240032at2157"/>
<accession>A0A521F373</accession>
<dbReference type="EMBL" id="FXTD01000017">
    <property type="protein sequence ID" value="SMO90599.1"/>
    <property type="molecule type" value="Genomic_DNA"/>
</dbReference>
<evidence type="ECO:0000313" key="2">
    <source>
        <dbReference type="Proteomes" id="UP000319712"/>
    </source>
</evidence>
<dbReference type="AlphaFoldDB" id="A0A521F373"/>
<name>A0A521F373_9EURY</name>
<proteinExistence type="predicted"/>
<sequence length="177" mass="20059">MTVDEPAGAFGLAEGFGADLKSEPADERVYRVALQLYDPAGVSEIAERASCAPDTARRHLERLADIGVVETVSESPLTYVRNESYFEWRLRNRLVDLSRDELHDTLAELTDREATFRERFDAASPTAVDAFDHADYDDLEEVWLALSEWHTLRERIDRLEAVRRDRGSDSSIEENAA</sequence>
<evidence type="ECO:0000313" key="1">
    <source>
        <dbReference type="EMBL" id="SMO90599.1"/>
    </source>
</evidence>
<dbReference type="InterPro" id="IPR036388">
    <property type="entry name" value="WH-like_DNA-bd_sf"/>
</dbReference>
<dbReference type="InterPro" id="IPR036390">
    <property type="entry name" value="WH_DNA-bd_sf"/>
</dbReference>
<reference evidence="1 2" key="1">
    <citation type="submission" date="2017-05" db="EMBL/GenBank/DDBJ databases">
        <authorList>
            <person name="Varghese N."/>
            <person name="Submissions S."/>
        </authorList>
    </citation>
    <scope>NUCLEOTIDE SEQUENCE [LARGE SCALE GENOMIC DNA]</scope>
    <source>
        <strain evidence="1 2">DSM 19504</strain>
    </source>
</reference>
<dbReference type="Pfam" id="PF24033">
    <property type="entry name" value="DUF7342"/>
    <property type="match status" value="1"/>
</dbReference>
<keyword evidence="2" id="KW-1185">Reference proteome</keyword>
<dbReference type="RefSeq" id="WP_142987813.1">
    <property type="nucleotide sequence ID" value="NZ_FXTD01000017.1"/>
</dbReference>
<gene>
    <name evidence="1" type="ORF">SAMN06264867_1178</name>
</gene>